<protein>
    <submittedName>
        <fullName evidence="2">Uncharacterized protein</fullName>
    </submittedName>
</protein>
<dbReference type="RefSeq" id="WP_344241987.1">
    <property type="nucleotide sequence ID" value="NZ_BAAAHH010000013.1"/>
</dbReference>
<organism evidence="2 3">
    <name type="scientific">Actinocorallia libanotica</name>
    <dbReference type="NCBI Taxonomy" id="46162"/>
    <lineage>
        <taxon>Bacteria</taxon>
        <taxon>Bacillati</taxon>
        <taxon>Actinomycetota</taxon>
        <taxon>Actinomycetes</taxon>
        <taxon>Streptosporangiales</taxon>
        <taxon>Thermomonosporaceae</taxon>
        <taxon>Actinocorallia</taxon>
    </lineage>
</organism>
<gene>
    <name evidence="2" type="ORF">GCM10009550_35950</name>
</gene>
<proteinExistence type="predicted"/>
<evidence type="ECO:0000313" key="2">
    <source>
        <dbReference type="EMBL" id="GAA0953650.1"/>
    </source>
</evidence>
<accession>A0ABN1R937</accession>
<comment type="caution">
    <text evidence="2">The sequence shown here is derived from an EMBL/GenBank/DDBJ whole genome shotgun (WGS) entry which is preliminary data.</text>
</comment>
<evidence type="ECO:0000256" key="1">
    <source>
        <dbReference type="SAM" id="SignalP"/>
    </source>
</evidence>
<feature type="signal peptide" evidence="1">
    <location>
        <begin position="1"/>
        <end position="27"/>
    </location>
</feature>
<evidence type="ECO:0000313" key="3">
    <source>
        <dbReference type="Proteomes" id="UP001500665"/>
    </source>
</evidence>
<dbReference type="EMBL" id="BAAAHH010000013">
    <property type="protein sequence ID" value="GAA0953650.1"/>
    <property type="molecule type" value="Genomic_DNA"/>
</dbReference>
<feature type="chain" id="PRO_5045080992" evidence="1">
    <location>
        <begin position="28"/>
        <end position="183"/>
    </location>
</feature>
<name>A0ABN1R937_9ACTN</name>
<reference evidence="2 3" key="1">
    <citation type="journal article" date="2019" name="Int. J. Syst. Evol. Microbiol.">
        <title>The Global Catalogue of Microorganisms (GCM) 10K type strain sequencing project: providing services to taxonomists for standard genome sequencing and annotation.</title>
        <authorList>
            <consortium name="The Broad Institute Genomics Platform"/>
            <consortium name="The Broad Institute Genome Sequencing Center for Infectious Disease"/>
            <person name="Wu L."/>
            <person name="Ma J."/>
        </authorList>
    </citation>
    <scope>NUCLEOTIDE SEQUENCE [LARGE SCALE GENOMIC DNA]</scope>
    <source>
        <strain evidence="2 3">JCM 10696</strain>
    </source>
</reference>
<keyword evidence="1" id="KW-0732">Signal</keyword>
<keyword evidence="3" id="KW-1185">Reference proteome</keyword>
<dbReference type="Proteomes" id="UP001500665">
    <property type="component" value="Unassembled WGS sequence"/>
</dbReference>
<sequence length="183" mass="20456">MRRFTTAAALSAALVAGLVGAGSPASASPETASVEDTVVRQGTVSGADLVAQAERDGTPYSAAKARVLKKAPCRWFERQQGLRAIKSNGKKGRWLIWVKLRLNWCYDGYQVVSANSKYRSYTYDRATYRWRGWGQKQLGRAGYGSITSRVKGKFYYVRTGRTYKPWITSKGYADGAYKWWSNV</sequence>